<dbReference type="Gene3D" id="3.40.50.10810">
    <property type="entry name" value="Tandem AAA-ATPase domain"/>
    <property type="match status" value="1"/>
</dbReference>
<protein>
    <recommendedName>
        <fullName evidence="1">SNF2 N-terminal domain-containing protein</fullName>
    </recommendedName>
</protein>
<evidence type="ECO:0000259" key="1">
    <source>
        <dbReference type="Pfam" id="PF00176"/>
    </source>
</evidence>
<keyword evidence="3" id="KW-1185">Reference proteome</keyword>
<dbReference type="EMBL" id="JAOYFB010000038">
    <property type="protein sequence ID" value="KAK4028072.1"/>
    <property type="molecule type" value="Genomic_DNA"/>
</dbReference>
<reference evidence="2 3" key="1">
    <citation type="journal article" date="2023" name="Nucleic Acids Res.">
        <title>The hologenome of Daphnia magna reveals possible DNA methylation and microbiome-mediated evolution of the host genome.</title>
        <authorList>
            <person name="Chaturvedi A."/>
            <person name="Li X."/>
            <person name="Dhandapani V."/>
            <person name="Marshall H."/>
            <person name="Kissane S."/>
            <person name="Cuenca-Cambronero M."/>
            <person name="Asole G."/>
            <person name="Calvet F."/>
            <person name="Ruiz-Romero M."/>
            <person name="Marangio P."/>
            <person name="Guigo R."/>
            <person name="Rago D."/>
            <person name="Mirbahai L."/>
            <person name="Eastwood N."/>
            <person name="Colbourne J.K."/>
            <person name="Zhou J."/>
            <person name="Mallon E."/>
            <person name="Orsini L."/>
        </authorList>
    </citation>
    <scope>NUCLEOTIDE SEQUENCE [LARGE SCALE GENOMIC DNA]</scope>
    <source>
        <strain evidence="2">LRV0_1</strain>
    </source>
</reference>
<gene>
    <name evidence="2" type="ORF">OUZ56_017252</name>
</gene>
<accession>A0ABR0ASH2</accession>
<evidence type="ECO:0000313" key="3">
    <source>
        <dbReference type="Proteomes" id="UP001234178"/>
    </source>
</evidence>
<dbReference type="Pfam" id="PF00176">
    <property type="entry name" value="SNF2-rel_dom"/>
    <property type="match status" value="1"/>
</dbReference>
<dbReference type="InterPro" id="IPR027417">
    <property type="entry name" value="P-loop_NTPase"/>
</dbReference>
<dbReference type="InterPro" id="IPR050496">
    <property type="entry name" value="SNF2_RAD54_helicase_repair"/>
</dbReference>
<comment type="caution">
    <text evidence="2">The sequence shown here is derived from an EMBL/GenBank/DDBJ whole genome shotgun (WGS) entry which is preliminary data.</text>
</comment>
<dbReference type="SUPFAM" id="SSF52540">
    <property type="entry name" value="P-loop containing nucleoside triphosphate hydrolases"/>
    <property type="match status" value="1"/>
</dbReference>
<dbReference type="PANTHER" id="PTHR45629:SF7">
    <property type="entry name" value="DNA EXCISION REPAIR PROTEIN ERCC-6-RELATED"/>
    <property type="match status" value="1"/>
</dbReference>
<sequence>MRRSTRYTIKTVIVDVVVDSFLSRKLCPHQNDGVVFLCECLMGFKTPHIYGTIVADEMGLGKTLQCITFIWLVVKKPNKEQNSFVTPPLTSPVRESQKKIHVDKFFFFPREVFRRSLPWSTKITRDCNNMNGNKRGIPNPPAKHSFAIVKFHFPGNSYQFDIAPLGWLRKSGNRNTSYWPSEDKVRTSTQLVTLINKKAVVD</sequence>
<dbReference type="PANTHER" id="PTHR45629">
    <property type="entry name" value="SNF2/RAD54 FAMILY MEMBER"/>
    <property type="match status" value="1"/>
</dbReference>
<organism evidence="2 3">
    <name type="scientific">Daphnia magna</name>
    <dbReference type="NCBI Taxonomy" id="35525"/>
    <lineage>
        <taxon>Eukaryota</taxon>
        <taxon>Metazoa</taxon>
        <taxon>Ecdysozoa</taxon>
        <taxon>Arthropoda</taxon>
        <taxon>Crustacea</taxon>
        <taxon>Branchiopoda</taxon>
        <taxon>Diplostraca</taxon>
        <taxon>Cladocera</taxon>
        <taxon>Anomopoda</taxon>
        <taxon>Daphniidae</taxon>
        <taxon>Daphnia</taxon>
    </lineage>
</organism>
<dbReference type="Proteomes" id="UP001234178">
    <property type="component" value="Unassembled WGS sequence"/>
</dbReference>
<evidence type="ECO:0000313" key="2">
    <source>
        <dbReference type="EMBL" id="KAK4028072.1"/>
    </source>
</evidence>
<proteinExistence type="predicted"/>
<name>A0ABR0ASH2_9CRUS</name>
<dbReference type="InterPro" id="IPR038718">
    <property type="entry name" value="SNF2-like_sf"/>
</dbReference>
<dbReference type="InterPro" id="IPR000330">
    <property type="entry name" value="SNF2_N"/>
</dbReference>
<feature type="domain" description="SNF2 N-terminal" evidence="1">
    <location>
        <begin position="29"/>
        <end position="81"/>
    </location>
</feature>